<name>A0ABP9MTS3_9MICO</name>
<proteinExistence type="predicted"/>
<reference evidence="3" key="1">
    <citation type="journal article" date="2019" name="Int. J. Syst. Evol. Microbiol.">
        <title>The Global Catalogue of Microorganisms (GCM) 10K type strain sequencing project: providing services to taxonomists for standard genome sequencing and annotation.</title>
        <authorList>
            <consortium name="The Broad Institute Genomics Platform"/>
            <consortium name="The Broad Institute Genome Sequencing Center for Infectious Disease"/>
            <person name="Wu L."/>
            <person name="Ma J."/>
        </authorList>
    </citation>
    <scope>NUCLEOTIDE SEQUENCE [LARGE SCALE GENOMIC DNA]</scope>
    <source>
        <strain evidence="3">JCM 18959</strain>
    </source>
</reference>
<feature type="transmembrane region" description="Helical" evidence="1">
    <location>
        <begin position="57"/>
        <end position="78"/>
    </location>
</feature>
<dbReference type="RefSeq" id="WP_194415104.1">
    <property type="nucleotide sequence ID" value="NZ_BAABKZ010000005.1"/>
</dbReference>
<sequence length="85" mass="8798">MTEPSSALDAKVWLPLAAIVLGAVSIFFNPYLLVSVVAIVLGIVGLIGTRQASNQRTYRLISILGIVAGAIGALSVIVSNTISTM</sequence>
<evidence type="ECO:0000313" key="3">
    <source>
        <dbReference type="Proteomes" id="UP001501407"/>
    </source>
</evidence>
<protein>
    <recommendedName>
        <fullName evidence="4">DUF4190 domain-containing protein</fullName>
    </recommendedName>
</protein>
<feature type="transmembrane region" description="Helical" evidence="1">
    <location>
        <begin position="12"/>
        <end position="45"/>
    </location>
</feature>
<keyword evidence="1" id="KW-0472">Membrane</keyword>
<dbReference type="EMBL" id="BAABKZ010000005">
    <property type="protein sequence ID" value="GAA5100367.1"/>
    <property type="molecule type" value="Genomic_DNA"/>
</dbReference>
<evidence type="ECO:0008006" key="4">
    <source>
        <dbReference type="Google" id="ProtNLM"/>
    </source>
</evidence>
<comment type="caution">
    <text evidence="2">The sequence shown here is derived from an EMBL/GenBank/DDBJ whole genome shotgun (WGS) entry which is preliminary data.</text>
</comment>
<gene>
    <name evidence="2" type="ORF">GCM10025760_37600</name>
</gene>
<keyword evidence="1" id="KW-0812">Transmembrane</keyword>
<keyword evidence="3" id="KW-1185">Reference proteome</keyword>
<organism evidence="2 3">
    <name type="scientific">Microbacterium yannicii</name>
    <dbReference type="NCBI Taxonomy" id="671622"/>
    <lineage>
        <taxon>Bacteria</taxon>
        <taxon>Bacillati</taxon>
        <taxon>Actinomycetota</taxon>
        <taxon>Actinomycetes</taxon>
        <taxon>Micrococcales</taxon>
        <taxon>Microbacteriaceae</taxon>
        <taxon>Microbacterium</taxon>
    </lineage>
</organism>
<accession>A0ABP9MTS3</accession>
<evidence type="ECO:0000256" key="1">
    <source>
        <dbReference type="SAM" id="Phobius"/>
    </source>
</evidence>
<evidence type="ECO:0000313" key="2">
    <source>
        <dbReference type="EMBL" id="GAA5100367.1"/>
    </source>
</evidence>
<keyword evidence="1" id="KW-1133">Transmembrane helix</keyword>
<dbReference type="Proteomes" id="UP001501407">
    <property type="component" value="Unassembled WGS sequence"/>
</dbReference>